<evidence type="ECO:0000313" key="2">
    <source>
        <dbReference type="EMBL" id="MFC4335763.1"/>
    </source>
</evidence>
<dbReference type="EMBL" id="JBHSDK010000015">
    <property type="protein sequence ID" value="MFC4335763.1"/>
    <property type="molecule type" value="Genomic_DNA"/>
</dbReference>
<sequence>MEPIILEIAGAVAGHAGRLAKDLDKESLTRLGLLVKGRLARRVEDMEALAAAEQDENRVEELAHTIRAYAAEDGEFLRDMEKLVQKEIKIDSPAVTINADKVNIGQQFNGPAEFNGENRVDFG</sequence>
<feature type="coiled-coil region" evidence="1">
    <location>
        <begin position="36"/>
        <end position="72"/>
    </location>
</feature>
<dbReference type="RefSeq" id="WP_380620944.1">
    <property type="nucleotide sequence ID" value="NZ_JBHSDK010000015.1"/>
</dbReference>
<name>A0ABV8TZC1_9ACTN</name>
<accession>A0ABV8TZC1</accession>
<evidence type="ECO:0000313" key="3">
    <source>
        <dbReference type="Proteomes" id="UP001595823"/>
    </source>
</evidence>
<protein>
    <submittedName>
        <fullName evidence="2">Uncharacterized protein</fullName>
    </submittedName>
</protein>
<evidence type="ECO:0000256" key="1">
    <source>
        <dbReference type="SAM" id="Coils"/>
    </source>
</evidence>
<keyword evidence="1" id="KW-0175">Coiled coil</keyword>
<proteinExistence type="predicted"/>
<organism evidence="2 3">
    <name type="scientific">Salininema proteolyticum</name>
    <dbReference type="NCBI Taxonomy" id="1607685"/>
    <lineage>
        <taxon>Bacteria</taxon>
        <taxon>Bacillati</taxon>
        <taxon>Actinomycetota</taxon>
        <taxon>Actinomycetes</taxon>
        <taxon>Glycomycetales</taxon>
        <taxon>Glycomycetaceae</taxon>
        <taxon>Salininema</taxon>
    </lineage>
</organism>
<comment type="caution">
    <text evidence="2">The sequence shown here is derived from an EMBL/GenBank/DDBJ whole genome shotgun (WGS) entry which is preliminary data.</text>
</comment>
<dbReference type="Proteomes" id="UP001595823">
    <property type="component" value="Unassembled WGS sequence"/>
</dbReference>
<gene>
    <name evidence="2" type="ORF">ACFPET_11175</name>
</gene>
<reference evidence="3" key="1">
    <citation type="journal article" date="2019" name="Int. J. Syst. Evol. Microbiol.">
        <title>The Global Catalogue of Microorganisms (GCM) 10K type strain sequencing project: providing services to taxonomists for standard genome sequencing and annotation.</title>
        <authorList>
            <consortium name="The Broad Institute Genomics Platform"/>
            <consortium name="The Broad Institute Genome Sequencing Center for Infectious Disease"/>
            <person name="Wu L."/>
            <person name="Ma J."/>
        </authorList>
    </citation>
    <scope>NUCLEOTIDE SEQUENCE [LARGE SCALE GENOMIC DNA]</scope>
    <source>
        <strain evidence="3">IBRC-M 10908</strain>
    </source>
</reference>
<keyword evidence="3" id="KW-1185">Reference proteome</keyword>